<name>A0A0D7CU82_9ACTN</name>
<evidence type="ECO:0000313" key="4">
    <source>
        <dbReference type="EMBL" id="KIZ19405.1"/>
    </source>
</evidence>
<feature type="signal peptide" evidence="3">
    <location>
        <begin position="1"/>
        <end position="32"/>
    </location>
</feature>
<comment type="caution">
    <text evidence="4">The sequence shown here is derived from an EMBL/GenBank/DDBJ whole genome shotgun (WGS) entry which is preliminary data.</text>
</comment>
<feature type="region of interest" description="Disordered" evidence="1">
    <location>
        <begin position="40"/>
        <end position="68"/>
    </location>
</feature>
<feature type="region of interest" description="Disordered" evidence="1">
    <location>
        <begin position="429"/>
        <end position="467"/>
    </location>
</feature>
<dbReference type="PATRIC" id="fig|1240678.4.peg.522"/>
<keyword evidence="2" id="KW-0472">Membrane</keyword>
<gene>
    <name evidence="4" type="ORF">SNA_02455</name>
</gene>
<reference evidence="4 5" key="1">
    <citation type="submission" date="2014-09" db="EMBL/GenBank/DDBJ databases">
        <title>Draft genome sequence of Streptomyces natalensis ATCC 27448, producer of the antifungal pimaricin.</title>
        <authorList>
            <person name="Mendes M.V."/>
            <person name="Beites T."/>
            <person name="Pires S."/>
            <person name="Santos C.L."/>
            <person name="Moradas-Ferreira P."/>
        </authorList>
    </citation>
    <scope>NUCLEOTIDE SEQUENCE [LARGE SCALE GENOMIC DNA]</scope>
    <source>
        <strain evidence="4 5">ATCC 27448</strain>
    </source>
</reference>
<dbReference type="EMBL" id="JRKI01000003">
    <property type="protein sequence ID" value="KIZ19405.1"/>
    <property type="molecule type" value="Genomic_DNA"/>
</dbReference>
<proteinExistence type="predicted"/>
<organism evidence="4 5">
    <name type="scientific">Streptomyces natalensis ATCC 27448</name>
    <dbReference type="NCBI Taxonomy" id="1240678"/>
    <lineage>
        <taxon>Bacteria</taxon>
        <taxon>Bacillati</taxon>
        <taxon>Actinomycetota</taxon>
        <taxon>Actinomycetes</taxon>
        <taxon>Kitasatosporales</taxon>
        <taxon>Streptomycetaceae</taxon>
        <taxon>Streptomyces</taxon>
    </lineage>
</organism>
<keyword evidence="3" id="KW-0732">Signal</keyword>
<feature type="compositionally biased region" description="Basic and acidic residues" evidence="1">
    <location>
        <begin position="52"/>
        <end position="68"/>
    </location>
</feature>
<dbReference type="RefSeq" id="WP_030064430.1">
    <property type="nucleotide sequence ID" value="NZ_JRKI01000003.1"/>
</dbReference>
<feature type="region of interest" description="Disordered" evidence="1">
    <location>
        <begin position="188"/>
        <end position="224"/>
    </location>
</feature>
<dbReference type="Proteomes" id="UP000032458">
    <property type="component" value="Unassembled WGS sequence"/>
</dbReference>
<sequence length="467" mass="48951">MVTRRGAHTGIAAAAALVMVALLPGTVGVASAADVPAYETAPGATPITGRPGTDEAPRLEPGLHTDRIGRNEQKVYEVKLDAKSSAYFSVVAAPKPGTKVEEYKDRLTVKVQDANGSTCSAERTQSFHAGGTAYPIGDYASRDIGGTGTQCKAAGLYYVVVTREGSPTSGPAEWPIELGYVQEPPIKGTAPTAPRTDGFRTTTPPPRTDTDKRQVRGGTGFNDAGRVDTGVWRDRIMPGETRFYRVPVTWGQRLNLTADLPNSAKPGTTRFVANALGLNVFNPARGVVISDNFVMYEGKGAQAKEFTAPVDYANRFGITESAKAMRFPGWYYLEVTLNAEARSYFPKGTDLTLRVDVKGAAKAGPTYAGPAPGFTDTDPDGGTASGPQEAESGTLRVVAYAGIGTGVVLLTGLGAWTLVARRKAVGAAAVPGTPGTAGSLSYEAQQPTQPRQHQQGGGSQQFGPPQG</sequence>
<keyword evidence="5" id="KW-1185">Reference proteome</keyword>
<protein>
    <recommendedName>
        <fullName evidence="6">Aromatic ring-opening dioxygenase LigA</fullName>
    </recommendedName>
</protein>
<dbReference type="AlphaFoldDB" id="A0A0D7CU82"/>
<keyword evidence="2" id="KW-0812">Transmembrane</keyword>
<evidence type="ECO:0000256" key="3">
    <source>
        <dbReference type="SAM" id="SignalP"/>
    </source>
</evidence>
<keyword evidence="2" id="KW-1133">Transmembrane helix</keyword>
<feature type="transmembrane region" description="Helical" evidence="2">
    <location>
        <begin position="397"/>
        <end position="419"/>
    </location>
</feature>
<feature type="compositionally biased region" description="Low complexity" evidence="1">
    <location>
        <begin position="429"/>
        <end position="438"/>
    </location>
</feature>
<evidence type="ECO:0000256" key="1">
    <source>
        <dbReference type="SAM" id="MobiDB-lite"/>
    </source>
</evidence>
<feature type="compositionally biased region" description="Low complexity" evidence="1">
    <location>
        <begin position="445"/>
        <end position="454"/>
    </location>
</feature>
<accession>A0A0D7CU82</accession>
<evidence type="ECO:0000313" key="5">
    <source>
        <dbReference type="Proteomes" id="UP000032458"/>
    </source>
</evidence>
<feature type="chain" id="PRO_5002318108" description="Aromatic ring-opening dioxygenase LigA" evidence="3">
    <location>
        <begin position="33"/>
        <end position="467"/>
    </location>
</feature>
<feature type="region of interest" description="Disordered" evidence="1">
    <location>
        <begin position="366"/>
        <end position="390"/>
    </location>
</feature>
<evidence type="ECO:0000256" key="2">
    <source>
        <dbReference type="SAM" id="Phobius"/>
    </source>
</evidence>
<evidence type="ECO:0008006" key="6">
    <source>
        <dbReference type="Google" id="ProtNLM"/>
    </source>
</evidence>